<evidence type="ECO:0000259" key="6">
    <source>
        <dbReference type="PROSITE" id="PS50948"/>
    </source>
</evidence>
<evidence type="ECO:0000259" key="5">
    <source>
        <dbReference type="PROSITE" id="PS50927"/>
    </source>
</evidence>
<name>A0A6L2JQ73_TANCI</name>
<dbReference type="Pfam" id="PF01453">
    <property type="entry name" value="B_lectin"/>
    <property type="match status" value="1"/>
</dbReference>
<dbReference type="InterPro" id="IPR001480">
    <property type="entry name" value="Bulb-type_lectin_dom"/>
</dbReference>
<dbReference type="CDD" id="cd01098">
    <property type="entry name" value="PAN_AP_plant"/>
    <property type="match status" value="1"/>
</dbReference>
<dbReference type="GO" id="GO:0048544">
    <property type="term" value="P:recognition of pollen"/>
    <property type="evidence" value="ECO:0007669"/>
    <property type="project" value="InterPro"/>
</dbReference>
<dbReference type="GO" id="GO:0030246">
    <property type="term" value="F:carbohydrate binding"/>
    <property type="evidence" value="ECO:0007669"/>
    <property type="project" value="UniProtKB-KW"/>
</dbReference>
<dbReference type="SUPFAM" id="SSF51110">
    <property type="entry name" value="alpha-D-mannose-specific plant lectins"/>
    <property type="match status" value="1"/>
</dbReference>
<dbReference type="PANTHER" id="PTHR32444">
    <property type="entry name" value="BULB-TYPE LECTIN DOMAIN-CONTAINING PROTEIN"/>
    <property type="match status" value="1"/>
</dbReference>
<dbReference type="EMBL" id="BKCJ010001146">
    <property type="protein sequence ID" value="GEU39228.1"/>
    <property type="molecule type" value="Genomic_DNA"/>
</dbReference>
<accession>A0A6L2JQ73</accession>
<keyword evidence="2" id="KW-1015">Disulfide bond</keyword>
<keyword evidence="4" id="KW-1133">Transmembrane helix</keyword>
<dbReference type="CDD" id="cd00028">
    <property type="entry name" value="B_lectin"/>
    <property type="match status" value="1"/>
</dbReference>
<comment type="caution">
    <text evidence="7">The sequence shown here is derived from an EMBL/GenBank/DDBJ whole genome shotgun (WGS) entry which is preliminary data.</text>
</comment>
<organism evidence="7">
    <name type="scientific">Tanacetum cinerariifolium</name>
    <name type="common">Dalmatian daisy</name>
    <name type="synonym">Chrysanthemum cinerariifolium</name>
    <dbReference type="NCBI Taxonomy" id="118510"/>
    <lineage>
        <taxon>Eukaryota</taxon>
        <taxon>Viridiplantae</taxon>
        <taxon>Streptophyta</taxon>
        <taxon>Embryophyta</taxon>
        <taxon>Tracheophyta</taxon>
        <taxon>Spermatophyta</taxon>
        <taxon>Magnoliopsida</taxon>
        <taxon>eudicotyledons</taxon>
        <taxon>Gunneridae</taxon>
        <taxon>Pentapetalae</taxon>
        <taxon>asterids</taxon>
        <taxon>campanulids</taxon>
        <taxon>Asterales</taxon>
        <taxon>Asteraceae</taxon>
        <taxon>Asteroideae</taxon>
        <taxon>Anthemideae</taxon>
        <taxon>Anthemidinae</taxon>
        <taxon>Tanacetum</taxon>
    </lineage>
</organism>
<keyword evidence="4" id="KW-0812">Transmembrane</keyword>
<dbReference type="FunFam" id="2.90.10.10:FF:000005">
    <property type="entry name" value="G-type lectin S-receptor-like serine/threonine-protein kinase"/>
    <property type="match status" value="1"/>
</dbReference>
<evidence type="ECO:0000256" key="1">
    <source>
        <dbReference type="ARBA" id="ARBA00022729"/>
    </source>
</evidence>
<dbReference type="PROSITE" id="PS50948">
    <property type="entry name" value="PAN"/>
    <property type="match status" value="1"/>
</dbReference>
<keyword evidence="7" id="KW-0675">Receptor</keyword>
<evidence type="ECO:0000256" key="2">
    <source>
        <dbReference type="ARBA" id="ARBA00023157"/>
    </source>
</evidence>
<dbReference type="InterPro" id="IPR000858">
    <property type="entry name" value="S_locus_glycoprot_dom"/>
</dbReference>
<dbReference type="InterPro" id="IPR036426">
    <property type="entry name" value="Bulb-type_lectin_dom_sf"/>
</dbReference>
<protein>
    <submittedName>
        <fullName evidence="7">G-type lectin S-receptor-like serine/threonine-protein kinase At4g27290</fullName>
    </submittedName>
</protein>
<sequence length="615" mass="69109">MSAYFKFFLMDVCFNTDKSSAASGGRGKGLFNVDSITAGDVEATSFGLTRNPAESFGLHRPNVYRLCCPEEKKAGVQKRCGKRHITDQRVPGHTTVAEVVGSSGAQAKGVSPLYIDIGDCQWSWEHCNAKFWYNERLKGYSKDQQVRYQKCCSGGKVTLKEERADTISINQTLRDGETIVSAQESFELGFFSPSNTSKNRYLGTWYKKFATGTIVWVANRETPISNKTGELTLNPGGLLVLRDNASNRIIWSSNTSTDTKNVVARLLDTSNFMVVDSEAGPENYIWQSFDHPANTMMPNMKLGRNLERGLITNFTSWKSDDDPSQGQYMICMDFSGLPQVYQKNGDKIEYRLGSWNGLAYSGSTSNHPNPIYQSFFYMDENQISAVIILRNKSVLSRLTLSSEGNMEQWNWITGTQGWLLYSSLTTDMCERYALCGVHGICDIRQSPICGCLRGFTPKRPDQWEISDWSSGCQREMPLDCGVGEGFRKYSFVKLPDTRQSWFDRNMTMEQCNVKCKNECNCTAYATLDIEQGIGCLIWYNEFIDMRILPGNGQDIYIRMSAVELEKDTRGSGRKTIVRAIVIPATLGFVILLGLCILIIMKKKKAKAQGLESDNQ</sequence>
<keyword evidence="7" id="KW-0418">Kinase</keyword>
<reference evidence="7" key="1">
    <citation type="journal article" date="2019" name="Sci. Rep.">
        <title>Draft genome of Tanacetum cinerariifolium, the natural source of mosquito coil.</title>
        <authorList>
            <person name="Yamashiro T."/>
            <person name="Shiraishi A."/>
            <person name="Satake H."/>
            <person name="Nakayama K."/>
        </authorList>
    </citation>
    <scope>NUCLEOTIDE SEQUENCE</scope>
</reference>
<dbReference type="Pfam" id="PF00954">
    <property type="entry name" value="S_locus_glycop"/>
    <property type="match status" value="1"/>
</dbReference>
<feature type="domain" description="Bulb-type lectin" evidence="5">
    <location>
        <begin position="164"/>
        <end position="287"/>
    </location>
</feature>
<proteinExistence type="predicted"/>
<evidence type="ECO:0000313" key="7">
    <source>
        <dbReference type="EMBL" id="GEU39228.1"/>
    </source>
</evidence>
<feature type="transmembrane region" description="Helical" evidence="4">
    <location>
        <begin position="576"/>
        <end position="600"/>
    </location>
</feature>
<evidence type="ECO:0000256" key="3">
    <source>
        <dbReference type="ARBA" id="ARBA00023180"/>
    </source>
</evidence>
<dbReference type="PANTHER" id="PTHR32444:SF235">
    <property type="entry name" value="OS01G0783900 PROTEIN"/>
    <property type="match status" value="1"/>
</dbReference>
<dbReference type="AlphaFoldDB" id="A0A6L2JQ73"/>
<keyword evidence="3" id="KW-0325">Glycoprotein</keyword>
<dbReference type="SMART" id="SM00108">
    <property type="entry name" value="B_lectin"/>
    <property type="match status" value="1"/>
</dbReference>
<keyword evidence="1" id="KW-0732">Signal</keyword>
<gene>
    <name evidence="7" type="ORF">Tci_011206</name>
</gene>
<evidence type="ECO:0000256" key="4">
    <source>
        <dbReference type="SAM" id="Phobius"/>
    </source>
</evidence>
<dbReference type="GO" id="GO:0016301">
    <property type="term" value="F:kinase activity"/>
    <property type="evidence" value="ECO:0007669"/>
    <property type="project" value="UniProtKB-KW"/>
</dbReference>
<keyword evidence="7" id="KW-0808">Transferase</keyword>
<keyword evidence="7" id="KW-0430">Lectin</keyword>
<dbReference type="InterPro" id="IPR003609">
    <property type="entry name" value="Pan_app"/>
</dbReference>
<keyword evidence="4" id="KW-0472">Membrane</keyword>
<dbReference type="Pfam" id="PF08276">
    <property type="entry name" value="PAN_2"/>
    <property type="match status" value="1"/>
</dbReference>
<dbReference type="PROSITE" id="PS50927">
    <property type="entry name" value="BULB_LECTIN"/>
    <property type="match status" value="1"/>
</dbReference>
<dbReference type="SMART" id="SM00473">
    <property type="entry name" value="PAN_AP"/>
    <property type="match status" value="1"/>
</dbReference>
<dbReference type="Gene3D" id="2.90.10.10">
    <property type="entry name" value="Bulb-type lectin domain"/>
    <property type="match status" value="1"/>
</dbReference>
<feature type="domain" description="Apple" evidence="6">
    <location>
        <begin position="480"/>
        <end position="560"/>
    </location>
</feature>